<gene>
    <name evidence="9" type="ORF">MKQ68_03595</name>
</gene>
<evidence type="ECO:0000256" key="3">
    <source>
        <dbReference type="ARBA" id="ARBA00022452"/>
    </source>
</evidence>
<comment type="similarity">
    <text evidence="7">Belongs to the TonB-dependent receptor family.</text>
</comment>
<dbReference type="Pfam" id="PF16344">
    <property type="entry name" value="FecR_C"/>
    <property type="match status" value="1"/>
</dbReference>
<dbReference type="InterPro" id="IPR036942">
    <property type="entry name" value="Beta-barrel_TonB_sf"/>
</dbReference>
<protein>
    <submittedName>
        <fullName evidence="9">SusC/RagA family TonB-linked outer membrane protein</fullName>
    </submittedName>
</protein>
<evidence type="ECO:0000256" key="1">
    <source>
        <dbReference type="ARBA" id="ARBA00004571"/>
    </source>
</evidence>
<dbReference type="SUPFAM" id="SSF49464">
    <property type="entry name" value="Carboxypeptidase regulatory domain-like"/>
    <property type="match status" value="1"/>
</dbReference>
<dbReference type="NCBIfam" id="TIGR04056">
    <property type="entry name" value="OMP_RagA_SusC"/>
    <property type="match status" value="1"/>
</dbReference>
<dbReference type="InterPro" id="IPR023996">
    <property type="entry name" value="TonB-dep_OMP_SusC/RagA"/>
</dbReference>
<keyword evidence="10" id="KW-1185">Reference proteome</keyword>
<sequence>MENYTRSLRLVSNSLGIILSFLAVILPFAATAQNNGETKVTVNFQNVPLKQALRELETAGKLKFVYNDESVTPYRVTLKAQNEPVKQVLTQLLKSTRLEFQFRDNKCIIMEKKSVSSVKMGGMTAATQTSVPATTLSPRRIRGRVISAETNLPLANVSLGFREAGNAATMSGENGEFAMTFPANARMLVVRHVGYVQKEVPIGPADEYVISLEVSQEKLNEVVVMGPFNRKAESFTGSSATFTQDQLRAVGNQDLIQSLKVLDPSFVQIQNNIAGSDPNTLPNLQIRGSSSLPGLQGEYSSMANMPLFILDGFEATLERIYDLDMNRVASVTLLKDATAKAIYGSKAANGVVVVETKRPQAGKLRVSYTADLKLTVPDLSSYNLTNATEKLQAEVNAGRYNATYYHSAQALAEQYNQIYSEVVRGVNTDWLAKPVQTGVGQKHTVSIEGGDEFFRYGADLTYNDIKGAMKESDRKTTSANIFLSYRVKKFLFRNNLTVGFNRSDDSPYGSFAQYARLNPYWTPYDDKGNLKRVLGTFSRGTGTPDTYFNPMYDASIGTKNFSRYIDITNNFQAEWSLAKTLRLIGRFSYNLHQTSREDFYPASSTRYIDYPDSMFFMRGDYSITDGRDVSLRSDLTLNYSKQWGKHLVFLNIGGNIADVSGETHGMAAQGFLNDRVDNISFAKQYALNGRPMGSDAKSRETGVLSALNYSYDDRFLTDLTYRRQGSSIFGADNKWGSFWSAGLGWNVHNENFFKNITWIDQLKLRTSTGYTGSQNFNPYQAMSTYTYFTDTYYDNIVGAKLMALANNELKWQETQDYNFGIDLKLFNRFGLRFDYYISNTDNLLTDLPLPGSTGFQTIKENLGGVQNKGIDATLSMKVIANPKNGSFLNVFVSAGGYKNKLVRISDALKSLNDQREAARAASGETAPFIRYKEGESTTAIYAVHSLGIDPSTGKEIFLKTNGEKTFVWDANDQVRFGDSNPLLNGSFGFNSQYKGWGLNCAFMYRVGGQYYNQTLVDRVENVDIQYNVDNRVFSGTWTKPGDVTFFKAITPTPSRTNPSSRFVQDMNELTMSSLNLTYDFKDAAFLKRTTMQRLRVTMFTNDLFVLSSVKAERGLSYPFARNISFSVQATF</sequence>
<dbReference type="InterPro" id="IPR008969">
    <property type="entry name" value="CarboxyPept-like_regulatory"/>
</dbReference>
<evidence type="ECO:0000256" key="5">
    <source>
        <dbReference type="ARBA" id="ARBA00023136"/>
    </source>
</evidence>
<dbReference type="InterPro" id="IPR037066">
    <property type="entry name" value="Plug_dom_sf"/>
</dbReference>
<dbReference type="Gene3D" id="2.170.130.10">
    <property type="entry name" value="TonB-dependent receptor, plug domain"/>
    <property type="match status" value="1"/>
</dbReference>
<keyword evidence="2 7" id="KW-0813">Transport</keyword>
<evidence type="ECO:0000259" key="8">
    <source>
        <dbReference type="SMART" id="SM00965"/>
    </source>
</evidence>
<evidence type="ECO:0000313" key="9">
    <source>
        <dbReference type="EMBL" id="UYQ94174.1"/>
    </source>
</evidence>
<organism evidence="9 10">
    <name type="scientific">Chitinophaga horti</name>
    <dbReference type="NCBI Taxonomy" id="2920382"/>
    <lineage>
        <taxon>Bacteria</taxon>
        <taxon>Pseudomonadati</taxon>
        <taxon>Bacteroidota</taxon>
        <taxon>Chitinophagia</taxon>
        <taxon>Chitinophagales</taxon>
        <taxon>Chitinophagaceae</taxon>
        <taxon>Chitinophaga</taxon>
    </lineage>
</organism>
<dbReference type="Gene3D" id="3.55.50.30">
    <property type="match status" value="1"/>
</dbReference>
<dbReference type="InterPro" id="IPR011662">
    <property type="entry name" value="Secretin/TonB_short_N"/>
</dbReference>
<dbReference type="Gene3D" id="2.40.170.20">
    <property type="entry name" value="TonB-dependent receptor, beta-barrel domain"/>
    <property type="match status" value="1"/>
</dbReference>
<dbReference type="InterPro" id="IPR012910">
    <property type="entry name" value="Plug_dom"/>
</dbReference>
<dbReference type="InterPro" id="IPR032508">
    <property type="entry name" value="FecR_C"/>
</dbReference>
<reference evidence="9" key="1">
    <citation type="submission" date="2022-10" db="EMBL/GenBank/DDBJ databases">
        <title>Chitinophaga sp. nov., isolated from soil.</title>
        <authorList>
            <person name="Jeon C.O."/>
        </authorList>
    </citation>
    <scope>NUCLEOTIDE SEQUENCE</scope>
    <source>
        <strain evidence="9">R8</strain>
    </source>
</reference>
<dbReference type="InterPro" id="IPR039426">
    <property type="entry name" value="TonB-dep_rcpt-like"/>
</dbReference>
<dbReference type="Pfam" id="PF13715">
    <property type="entry name" value="CarbopepD_reg_2"/>
    <property type="match status" value="1"/>
</dbReference>
<evidence type="ECO:0000256" key="4">
    <source>
        <dbReference type="ARBA" id="ARBA00022692"/>
    </source>
</evidence>
<dbReference type="SMART" id="SM00965">
    <property type="entry name" value="STN"/>
    <property type="match status" value="1"/>
</dbReference>
<dbReference type="Pfam" id="PF07715">
    <property type="entry name" value="Plug"/>
    <property type="match status" value="1"/>
</dbReference>
<dbReference type="PROSITE" id="PS52016">
    <property type="entry name" value="TONB_DEPENDENT_REC_3"/>
    <property type="match status" value="1"/>
</dbReference>
<keyword evidence="6 7" id="KW-0998">Cell outer membrane</keyword>
<evidence type="ECO:0000256" key="6">
    <source>
        <dbReference type="ARBA" id="ARBA00023237"/>
    </source>
</evidence>
<name>A0ABY6J3D1_9BACT</name>
<proteinExistence type="inferred from homology"/>
<dbReference type="SUPFAM" id="SSF56935">
    <property type="entry name" value="Porins"/>
    <property type="match status" value="1"/>
</dbReference>
<dbReference type="NCBIfam" id="TIGR04057">
    <property type="entry name" value="SusC_RagA_signa"/>
    <property type="match status" value="1"/>
</dbReference>
<feature type="domain" description="Secretin/TonB short N-terminal" evidence="8">
    <location>
        <begin position="62"/>
        <end position="112"/>
    </location>
</feature>
<dbReference type="RefSeq" id="WP_264282117.1">
    <property type="nucleotide sequence ID" value="NZ_CP107006.1"/>
</dbReference>
<dbReference type="InterPro" id="IPR023997">
    <property type="entry name" value="TonB-dep_OMP_SusC/RagA_CS"/>
</dbReference>
<evidence type="ECO:0000313" key="10">
    <source>
        <dbReference type="Proteomes" id="UP001162741"/>
    </source>
</evidence>
<evidence type="ECO:0000256" key="7">
    <source>
        <dbReference type="PROSITE-ProRule" id="PRU01360"/>
    </source>
</evidence>
<dbReference type="Proteomes" id="UP001162741">
    <property type="component" value="Chromosome"/>
</dbReference>
<keyword evidence="5 7" id="KW-0472">Membrane</keyword>
<comment type="subcellular location">
    <subcellularLocation>
        <location evidence="1 7">Cell outer membrane</location>
        <topology evidence="1 7">Multi-pass membrane protein</topology>
    </subcellularLocation>
</comment>
<accession>A0ABY6J3D1</accession>
<dbReference type="EMBL" id="CP107006">
    <property type="protein sequence ID" value="UYQ94174.1"/>
    <property type="molecule type" value="Genomic_DNA"/>
</dbReference>
<evidence type="ECO:0000256" key="2">
    <source>
        <dbReference type="ARBA" id="ARBA00022448"/>
    </source>
</evidence>
<keyword evidence="4 7" id="KW-0812">Transmembrane</keyword>
<keyword evidence="3 7" id="KW-1134">Transmembrane beta strand</keyword>